<name>A0ABQ4YH11_9ASTR</name>
<accession>A0ABQ4YH11</accession>
<evidence type="ECO:0000259" key="1">
    <source>
        <dbReference type="Pfam" id="PF13456"/>
    </source>
</evidence>
<comment type="caution">
    <text evidence="2">The sequence shown here is derived from an EMBL/GenBank/DDBJ whole genome shotgun (WGS) entry which is preliminary data.</text>
</comment>
<dbReference type="EMBL" id="BQNB010010397">
    <property type="protein sequence ID" value="GJS76731.1"/>
    <property type="molecule type" value="Genomic_DNA"/>
</dbReference>
<dbReference type="Pfam" id="PF13456">
    <property type="entry name" value="RVT_3"/>
    <property type="match status" value="1"/>
</dbReference>
<proteinExistence type="predicted"/>
<gene>
    <name evidence="2" type="ORF">Tco_0726612</name>
</gene>
<dbReference type="InterPro" id="IPR036397">
    <property type="entry name" value="RNaseH_sf"/>
</dbReference>
<evidence type="ECO:0000313" key="2">
    <source>
        <dbReference type="EMBL" id="GJS76731.1"/>
    </source>
</evidence>
<dbReference type="Proteomes" id="UP001151760">
    <property type="component" value="Unassembled WGS sequence"/>
</dbReference>
<dbReference type="PANTHER" id="PTHR48475">
    <property type="entry name" value="RIBONUCLEASE H"/>
    <property type="match status" value="1"/>
</dbReference>
<feature type="domain" description="RNase H type-1" evidence="1">
    <location>
        <begin position="112"/>
        <end position="224"/>
    </location>
</feature>
<dbReference type="GO" id="GO:0003964">
    <property type="term" value="F:RNA-directed DNA polymerase activity"/>
    <property type="evidence" value="ECO:0007669"/>
    <property type="project" value="UniProtKB-KW"/>
</dbReference>
<keyword evidence="2" id="KW-0695">RNA-directed DNA polymerase</keyword>
<reference evidence="2" key="1">
    <citation type="journal article" date="2022" name="Int. J. Mol. Sci.">
        <title>Draft Genome of Tanacetum Coccineum: Genomic Comparison of Closely Related Tanacetum-Family Plants.</title>
        <authorList>
            <person name="Yamashiro T."/>
            <person name="Shiraishi A."/>
            <person name="Nakayama K."/>
            <person name="Satake H."/>
        </authorList>
    </citation>
    <scope>NUCLEOTIDE SEQUENCE</scope>
</reference>
<dbReference type="Gene3D" id="3.30.420.10">
    <property type="entry name" value="Ribonuclease H-like superfamily/Ribonuclease H"/>
    <property type="match status" value="1"/>
</dbReference>
<dbReference type="InterPro" id="IPR002156">
    <property type="entry name" value="RNaseH_domain"/>
</dbReference>
<dbReference type="SUPFAM" id="SSF53098">
    <property type="entry name" value="Ribonuclease H-like"/>
    <property type="match status" value="1"/>
</dbReference>
<reference evidence="2" key="2">
    <citation type="submission" date="2022-01" db="EMBL/GenBank/DDBJ databases">
        <authorList>
            <person name="Yamashiro T."/>
            <person name="Shiraishi A."/>
            <person name="Satake H."/>
            <person name="Nakayama K."/>
        </authorList>
    </citation>
    <scope>NUCLEOTIDE SEQUENCE</scope>
</reference>
<dbReference type="InterPro" id="IPR012337">
    <property type="entry name" value="RNaseH-like_sf"/>
</dbReference>
<dbReference type="CDD" id="cd09279">
    <property type="entry name" value="RNase_HI_like"/>
    <property type="match status" value="1"/>
</dbReference>
<organism evidence="2 3">
    <name type="scientific">Tanacetum coccineum</name>
    <dbReference type="NCBI Taxonomy" id="301880"/>
    <lineage>
        <taxon>Eukaryota</taxon>
        <taxon>Viridiplantae</taxon>
        <taxon>Streptophyta</taxon>
        <taxon>Embryophyta</taxon>
        <taxon>Tracheophyta</taxon>
        <taxon>Spermatophyta</taxon>
        <taxon>Magnoliopsida</taxon>
        <taxon>eudicotyledons</taxon>
        <taxon>Gunneridae</taxon>
        <taxon>Pentapetalae</taxon>
        <taxon>asterids</taxon>
        <taxon>campanulids</taxon>
        <taxon>Asterales</taxon>
        <taxon>Asteraceae</taxon>
        <taxon>Asteroideae</taxon>
        <taxon>Anthemideae</taxon>
        <taxon>Anthemidinae</taxon>
        <taxon>Tanacetum</taxon>
    </lineage>
</organism>
<dbReference type="PANTHER" id="PTHR48475:SF2">
    <property type="entry name" value="RIBONUCLEASE H"/>
    <property type="match status" value="1"/>
</dbReference>
<evidence type="ECO:0000313" key="3">
    <source>
        <dbReference type="Proteomes" id="UP001151760"/>
    </source>
</evidence>
<protein>
    <submittedName>
        <fullName evidence="2">Reverse transcriptase domain-containing protein</fullName>
    </submittedName>
</protein>
<keyword evidence="3" id="KW-1185">Reference proteome</keyword>
<keyword evidence="2" id="KW-0808">Transferase</keyword>
<keyword evidence="2" id="KW-0548">Nucleotidyltransferase</keyword>
<sequence length="335" mass="37876">MEKLALSLIHTTRRLRRYFEAYPVKVIIDQLIKSILNNTETLGKLVKYAVKLGAYNITFIPRNAVKGQVLADFLSEAPEGEEEELYFRMLEVPLEKDDTESWTLFTDGASGPKGSGASLVLIGPSGIEYTYALRLTFPNTNNEAEYEALLAGLRIARQMNISNIEVKVDSKLVASQINGNYEASKDSMIKYLAKVKEYASGFKSFSIQNIPRNMNQKANVLSKLALVEFSHLTKEVLVEVLEERSTEGQEIHSIVEEEGDNWMTPIKRYLEEGTWPKDKNEARCLRAKISQYTMESGVLFKKGYLMPMLRYVGPLQANYIIREIHMGSCGMHIGP</sequence>